<sequence length="289" mass="32008">MADKAEVTAAAGVTATPGEGGASSNGVAAAAVKEAADSEQPAEEEFEEGYEEEAYDEEMEYAEEEGYENGGAEFEINATDAEAQDFGEGQEEDMLEDVRTKIREMEEEADKLRQLQSDTEKQPSRASLSSLGEEATAGAEAEKLEVDSRSVYVGQVEYSCTIEELDAHFRGCGVINRITIMCDRFSGHPKGFAYIEFATKEAVEQAVLLNDSTLKERQLKVIPKRTNQPGLGFAARRARRPFRGASFTRGRRPYRGYSPSPYYRGRSTYRGGYRGGAFRPRRPSRFMAY</sequence>
<evidence type="ECO:0000256" key="1">
    <source>
        <dbReference type="ARBA" id="ARBA00022884"/>
    </source>
</evidence>
<dbReference type="SUPFAM" id="SSF54928">
    <property type="entry name" value="RNA-binding domain, RBD"/>
    <property type="match status" value="1"/>
</dbReference>
<feature type="compositionally biased region" description="Low complexity" evidence="3">
    <location>
        <begin position="24"/>
        <end position="33"/>
    </location>
</feature>
<feature type="compositionally biased region" description="Basic and acidic residues" evidence="3">
    <location>
        <begin position="108"/>
        <end position="123"/>
    </location>
</feature>
<dbReference type="Proteomes" id="UP000192578">
    <property type="component" value="Unassembled WGS sequence"/>
</dbReference>
<dbReference type="GO" id="GO:0008143">
    <property type="term" value="F:poly(A) binding"/>
    <property type="evidence" value="ECO:0007669"/>
    <property type="project" value="TreeGrafter"/>
</dbReference>
<reference evidence="6" key="1">
    <citation type="submission" date="2017-01" db="EMBL/GenBank/DDBJ databases">
        <title>Comparative genomics of anhydrobiosis in the tardigrade Hypsibius dujardini.</title>
        <authorList>
            <person name="Yoshida Y."/>
            <person name="Koutsovoulos G."/>
            <person name="Laetsch D."/>
            <person name="Stevens L."/>
            <person name="Kumar S."/>
            <person name="Horikawa D."/>
            <person name="Ishino K."/>
            <person name="Komine S."/>
            <person name="Tomita M."/>
            <person name="Blaxter M."/>
            <person name="Arakawa K."/>
        </authorList>
    </citation>
    <scope>NUCLEOTIDE SEQUENCE [LARGE SCALE GENOMIC DNA]</scope>
    <source>
        <strain evidence="6">Z151</strain>
    </source>
</reference>
<protein>
    <submittedName>
        <fullName evidence="5">Polyadenylate-binding protein 2</fullName>
    </submittedName>
</protein>
<evidence type="ECO:0000259" key="4">
    <source>
        <dbReference type="PROSITE" id="PS50102"/>
    </source>
</evidence>
<feature type="region of interest" description="Disordered" evidence="3">
    <location>
        <begin position="1"/>
        <end position="67"/>
    </location>
</feature>
<feature type="compositionally biased region" description="Low complexity" evidence="3">
    <location>
        <begin position="7"/>
        <end position="17"/>
    </location>
</feature>
<accession>A0A1W0WPZ5</accession>
<dbReference type="InterPro" id="IPR012677">
    <property type="entry name" value="Nucleotide-bd_a/b_plait_sf"/>
</dbReference>
<dbReference type="InterPro" id="IPR000504">
    <property type="entry name" value="RRM_dom"/>
</dbReference>
<feature type="compositionally biased region" description="Acidic residues" evidence="3">
    <location>
        <begin position="40"/>
        <end position="67"/>
    </location>
</feature>
<gene>
    <name evidence="5" type="ORF">BV898_08656</name>
</gene>
<dbReference type="PROSITE" id="PS50102">
    <property type="entry name" value="RRM"/>
    <property type="match status" value="1"/>
</dbReference>
<dbReference type="EMBL" id="MTYJ01000063">
    <property type="protein sequence ID" value="OQV17259.1"/>
    <property type="molecule type" value="Genomic_DNA"/>
</dbReference>
<organism evidence="5 6">
    <name type="scientific">Hypsibius exemplaris</name>
    <name type="common">Freshwater tardigrade</name>
    <dbReference type="NCBI Taxonomy" id="2072580"/>
    <lineage>
        <taxon>Eukaryota</taxon>
        <taxon>Metazoa</taxon>
        <taxon>Ecdysozoa</taxon>
        <taxon>Tardigrada</taxon>
        <taxon>Eutardigrada</taxon>
        <taxon>Parachela</taxon>
        <taxon>Hypsibioidea</taxon>
        <taxon>Hypsibiidae</taxon>
        <taxon>Hypsibius</taxon>
    </lineage>
</organism>
<feature type="domain" description="RRM" evidence="4">
    <location>
        <begin position="149"/>
        <end position="226"/>
    </location>
</feature>
<evidence type="ECO:0000256" key="3">
    <source>
        <dbReference type="SAM" id="MobiDB-lite"/>
    </source>
</evidence>
<dbReference type="InterPro" id="IPR035979">
    <property type="entry name" value="RBD_domain_sf"/>
</dbReference>
<evidence type="ECO:0000313" key="5">
    <source>
        <dbReference type="EMBL" id="OQV17259.1"/>
    </source>
</evidence>
<dbReference type="Pfam" id="PF00076">
    <property type="entry name" value="RRM_1"/>
    <property type="match status" value="1"/>
</dbReference>
<evidence type="ECO:0000313" key="6">
    <source>
        <dbReference type="Proteomes" id="UP000192578"/>
    </source>
</evidence>
<evidence type="ECO:0000256" key="2">
    <source>
        <dbReference type="PROSITE-ProRule" id="PRU00176"/>
    </source>
</evidence>
<dbReference type="AlphaFoldDB" id="A0A1W0WPZ5"/>
<dbReference type="Gene3D" id="3.30.70.330">
    <property type="match status" value="1"/>
</dbReference>
<proteinExistence type="predicted"/>
<keyword evidence="6" id="KW-1185">Reference proteome</keyword>
<name>A0A1W0WPZ5_HYPEX</name>
<dbReference type="SMART" id="SM00360">
    <property type="entry name" value="RRM"/>
    <property type="match status" value="1"/>
</dbReference>
<dbReference type="PANTHER" id="PTHR23236:SF12">
    <property type="entry name" value="EUKARYOTIC INITIATION FACTOR 4B-RELATED"/>
    <property type="match status" value="1"/>
</dbReference>
<dbReference type="CDD" id="cd12306">
    <property type="entry name" value="RRM_II_PABPs"/>
    <property type="match status" value="1"/>
</dbReference>
<comment type="caution">
    <text evidence="5">The sequence shown here is derived from an EMBL/GenBank/DDBJ whole genome shotgun (WGS) entry which is preliminary data.</text>
</comment>
<dbReference type="OrthoDB" id="4726at2759"/>
<keyword evidence="1 2" id="KW-0694">RNA-binding</keyword>
<feature type="region of interest" description="Disordered" evidence="3">
    <location>
        <begin position="108"/>
        <end position="140"/>
    </location>
</feature>
<dbReference type="PANTHER" id="PTHR23236">
    <property type="entry name" value="EUKARYOTIC TRANSLATION INITIATION FACTOR 4B/4H"/>
    <property type="match status" value="1"/>
</dbReference>